<evidence type="ECO:0000313" key="2">
    <source>
        <dbReference type="Proteomes" id="UP000515156"/>
    </source>
</evidence>
<dbReference type="Pfam" id="PF00144">
    <property type="entry name" value="Beta-lactamase"/>
    <property type="match status" value="2"/>
</dbReference>
<feature type="domain" description="Beta-lactamase-related" evidence="1">
    <location>
        <begin position="283"/>
        <end position="521"/>
    </location>
</feature>
<dbReference type="InterPro" id="IPR001466">
    <property type="entry name" value="Beta-lactam-related"/>
</dbReference>
<dbReference type="AlphaFoldDB" id="A0A6P7WUR6"/>
<dbReference type="GO" id="GO:0006508">
    <property type="term" value="P:proteolysis"/>
    <property type="evidence" value="ECO:0007669"/>
    <property type="project" value="TreeGrafter"/>
</dbReference>
<sequence>MSHLLRPGLDRVWLTLRGWPRGAERLQHCSSGPLNSERRRWGWLLGLGLGLGLVVSVRTPECESEEKAEKRRQPFARAIAQSRDLLQKIKDESGAPGIVVGVSVDGKEVWSKGLGFADVENRVPCKPATVMRIASISKSLTMMAVARLWQEGKLDLDAPVQKYVPEFPEKEFEGEKVTITTRMLVSHLSGIRHYEKDVQAVRDEKASKASKRISSAPNVRTGENVNMEKESNKVVKNIAKTDAAEAKPEEDSESKEFNSRLARRKREFDKEEYYLKEKFKTVIDSLELFKNDPLVFKPGSQFLYSTHAWTLVSAVVERASERKFVDYMKEMFHDLGMDATIQEEHEPLIYNRARFYVYNKKGHLANVPYVDNSYKLAGGGFLSTVSDLLIFGNALLYSYQLQQFSNSNGKLLPGYLKPETTTMMWLPVPNTEMSSNKDGKYGMGWGIVEKKQEYGQCRLQQHYVSHSGAAVGASSVLLILPEDLESVDTSSGVVFPPRGVVVSIICNMQSTSLNSTARNIALEFAKDKAM</sequence>
<dbReference type="Proteomes" id="UP000515156">
    <property type="component" value="Chromosome 1"/>
</dbReference>
<reference evidence="3" key="1">
    <citation type="submission" date="2025-08" db="UniProtKB">
        <authorList>
            <consortium name="RefSeq"/>
        </authorList>
    </citation>
    <scope>IDENTIFICATION</scope>
</reference>
<dbReference type="PANTHER" id="PTHR46520">
    <property type="entry name" value="SERINE BETA-LACTAMASE-LIKE PROTEIN LACTB, MITOCHONDRIAL"/>
    <property type="match status" value="1"/>
</dbReference>
<gene>
    <name evidence="3" type="primary">LACTB</name>
</gene>
<keyword evidence="2" id="KW-1185">Reference proteome</keyword>
<dbReference type="SUPFAM" id="SSF56601">
    <property type="entry name" value="beta-lactamase/transpeptidase-like"/>
    <property type="match status" value="1"/>
</dbReference>
<dbReference type="GO" id="GO:0008233">
    <property type="term" value="F:peptidase activity"/>
    <property type="evidence" value="ECO:0007669"/>
    <property type="project" value="TreeGrafter"/>
</dbReference>
<dbReference type="FunCoup" id="A0A6P7WUR6">
    <property type="interactions" value="1208"/>
</dbReference>
<accession>A0A6P7WUR6</accession>
<dbReference type="CTD" id="114294"/>
<dbReference type="InterPro" id="IPR052794">
    <property type="entry name" value="Mito_Ser_Protease_LACTB"/>
</dbReference>
<dbReference type="InterPro" id="IPR012338">
    <property type="entry name" value="Beta-lactam/transpept-like"/>
</dbReference>
<proteinExistence type="predicted"/>
<dbReference type="GO" id="GO:0019216">
    <property type="term" value="P:regulation of lipid metabolic process"/>
    <property type="evidence" value="ECO:0007669"/>
    <property type="project" value="TreeGrafter"/>
</dbReference>
<dbReference type="InParanoid" id="A0A6P7WUR6"/>
<dbReference type="PANTHER" id="PTHR46520:SF1">
    <property type="entry name" value="SERINE BETA-LACTAMASE-LIKE PROTEIN LACTB, MITOCHONDRIAL"/>
    <property type="match status" value="1"/>
</dbReference>
<dbReference type="RefSeq" id="XP_030044133.1">
    <property type="nucleotide sequence ID" value="XM_030188273.1"/>
</dbReference>
<dbReference type="GeneID" id="115458363"/>
<dbReference type="Gene3D" id="3.40.710.10">
    <property type="entry name" value="DD-peptidase/beta-lactamase superfamily"/>
    <property type="match status" value="2"/>
</dbReference>
<dbReference type="OrthoDB" id="5946976at2759"/>
<evidence type="ECO:0000313" key="3">
    <source>
        <dbReference type="RefSeq" id="XP_030044133.1"/>
    </source>
</evidence>
<name>A0A6P7WUR6_9AMPH</name>
<protein>
    <submittedName>
        <fullName evidence="3">Serine beta-lactamase-like protein LACTB, mitochondrial isoform X1</fullName>
    </submittedName>
</protein>
<feature type="domain" description="Beta-lactamase-related" evidence="1">
    <location>
        <begin position="84"/>
        <end position="218"/>
    </location>
</feature>
<dbReference type="KEGG" id="muo:115458363"/>
<dbReference type="GO" id="GO:0005739">
    <property type="term" value="C:mitochondrion"/>
    <property type="evidence" value="ECO:0007669"/>
    <property type="project" value="TreeGrafter"/>
</dbReference>
<organism evidence="2 3">
    <name type="scientific">Microcaecilia unicolor</name>
    <dbReference type="NCBI Taxonomy" id="1415580"/>
    <lineage>
        <taxon>Eukaryota</taxon>
        <taxon>Metazoa</taxon>
        <taxon>Chordata</taxon>
        <taxon>Craniata</taxon>
        <taxon>Vertebrata</taxon>
        <taxon>Euteleostomi</taxon>
        <taxon>Amphibia</taxon>
        <taxon>Gymnophiona</taxon>
        <taxon>Siphonopidae</taxon>
        <taxon>Microcaecilia</taxon>
    </lineage>
</organism>
<evidence type="ECO:0000259" key="1">
    <source>
        <dbReference type="Pfam" id="PF00144"/>
    </source>
</evidence>